<reference evidence="3" key="1">
    <citation type="submission" date="2022-10" db="EMBL/GenBank/DDBJ databases">
        <title>Culturing micro-colonial fungi from biological soil crusts in the Mojave desert and describing Neophaeococcomyces mojavensis, and introducing the new genera and species Taxawa tesnikishii.</title>
        <authorList>
            <person name="Kurbessoian T."/>
            <person name="Stajich J.E."/>
        </authorList>
    </citation>
    <scope>NUCLEOTIDE SEQUENCE</scope>
    <source>
        <strain evidence="3">TK_41</strain>
    </source>
</reference>
<feature type="region of interest" description="Disordered" evidence="2">
    <location>
        <begin position="313"/>
        <end position="349"/>
    </location>
</feature>
<accession>A0AA38WZF5</accession>
<gene>
    <name evidence="3" type="ORF">H2200_011508</name>
</gene>
<feature type="coiled-coil region" evidence="1">
    <location>
        <begin position="233"/>
        <end position="288"/>
    </location>
</feature>
<dbReference type="Proteomes" id="UP001172673">
    <property type="component" value="Unassembled WGS sequence"/>
</dbReference>
<dbReference type="EMBL" id="JAPDRK010000020">
    <property type="protein sequence ID" value="KAJ9603986.1"/>
    <property type="molecule type" value="Genomic_DNA"/>
</dbReference>
<comment type="caution">
    <text evidence="3">The sequence shown here is derived from an EMBL/GenBank/DDBJ whole genome shotgun (WGS) entry which is preliminary data.</text>
</comment>
<protein>
    <recommendedName>
        <fullName evidence="5">C3H1-type domain-containing protein</fullName>
    </recommendedName>
</protein>
<feature type="compositionally biased region" description="Polar residues" evidence="2">
    <location>
        <begin position="58"/>
        <end position="74"/>
    </location>
</feature>
<feature type="region of interest" description="Disordered" evidence="2">
    <location>
        <begin position="175"/>
        <end position="226"/>
    </location>
</feature>
<proteinExistence type="predicted"/>
<evidence type="ECO:0000313" key="3">
    <source>
        <dbReference type="EMBL" id="KAJ9603986.1"/>
    </source>
</evidence>
<organism evidence="3 4">
    <name type="scientific">Cladophialophora chaetospira</name>
    <dbReference type="NCBI Taxonomy" id="386627"/>
    <lineage>
        <taxon>Eukaryota</taxon>
        <taxon>Fungi</taxon>
        <taxon>Dikarya</taxon>
        <taxon>Ascomycota</taxon>
        <taxon>Pezizomycotina</taxon>
        <taxon>Eurotiomycetes</taxon>
        <taxon>Chaetothyriomycetidae</taxon>
        <taxon>Chaetothyriales</taxon>
        <taxon>Herpotrichiellaceae</taxon>
        <taxon>Cladophialophora</taxon>
    </lineage>
</organism>
<evidence type="ECO:0008006" key="5">
    <source>
        <dbReference type="Google" id="ProtNLM"/>
    </source>
</evidence>
<feature type="region of interest" description="Disordered" evidence="2">
    <location>
        <begin position="403"/>
        <end position="423"/>
    </location>
</feature>
<feature type="region of interest" description="Disordered" evidence="2">
    <location>
        <begin position="1"/>
        <end position="87"/>
    </location>
</feature>
<keyword evidence="1" id="KW-0175">Coiled coil</keyword>
<sequence length="436" mass="46600">MSRSEPSSPTNSETTPGTPSRRSRLSEHVGRARGESRSSSVPVIVHSHEDQESDHEGSAQQQPSSLAGFRNTSPLPSPAGNPDGRDRRSVKHLTCFWFWTKGGCKYSDEECRELNLTSSHTFPPKSLTIIAVYAHYDTGNYTAAPRRVVPGEPAKAGKSLERALSKIALTNRSSASSLGAAGTANPSGDSLSVRPATPFSRPGTPYSPRGRSLAGTPSPRGSVDFTSDLRVDNDFLRGIVEETQREKRILEDKVANLEQAKSQMTTNVDKIKEDYDNLRRERDALQAVVRALQFPTGVNPYAQNGLVGAAMRPASTAGPPAQHNPWGAIGSTRASSSSGPGTPVETLADSPPLQQRYFSYPSTGSGGLQPVNAVATTRMSYASALYPAAPAYGSAIRLGQNGGNNAAQNNANTSNGDEDEEMRHQNEVLRHLGSGF</sequence>
<keyword evidence="4" id="KW-1185">Reference proteome</keyword>
<feature type="compositionally biased region" description="Low complexity" evidence="2">
    <location>
        <begin position="1"/>
        <end position="20"/>
    </location>
</feature>
<name>A0AA38WZF5_9EURO</name>
<dbReference type="AlphaFoldDB" id="A0AA38WZF5"/>
<feature type="compositionally biased region" description="Basic and acidic residues" evidence="2">
    <location>
        <begin position="24"/>
        <end position="36"/>
    </location>
</feature>
<evidence type="ECO:0000256" key="2">
    <source>
        <dbReference type="SAM" id="MobiDB-lite"/>
    </source>
</evidence>
<feature type="compositionally biased region" description="Low complexity" evidence="2">
    <location>
        <begin position="175"/>
        <end position="184"/>
    </location>
</feature>
<evidence type="ECO:0000256" key="1">
    <source>
        <dbReference type="SAM" id="Coils"/>
    </source>
</evidence>
<feature type="compositionally biased region" description="Basic and acidic residues" evidence="2">
    <location>
        <begin position="46"/>
        <end position="57"/>
    </location>
</feature>
<feature type="compositionally biased region" description="Low complexity" evidence="2">
    <location>
        <begin position="403"/>
        <end position="412"/>
    </location>
</feature>
<evidence type="ECO:0000313" key="4">
    <source>
        <dbReference type="Proteomes" id="UP001172673"/>
    </source>
</evidence>